<gene>
    <name evidence="1" type="ORF">FHP25_25015</name>
</gene>
<keyword evidence="2" id="KW-1185">Reference proteome</keyword>
<sequence>MTADDKLRSTLTTASAAVSIAREVIEERETLTPEQMRSALLSLMTTVAPMIEHAERLQGRVSKLEDQLARTVTILADLHSRLPGATR</sequence>
<reference evidence="1 2" key="1">
    <citation type="submission" date="2019-06" db="EMBL/GenBank/DDBJ databases">
        <title>New taxonomy in bacterial strain CC-CFT640, isolated from vineyard.</title>
        <authorList>
            <person name="Lin S.-Y."/>
            <person name="Tsai C.-F."/>
            <person name="Young C.-C."/>
        </authorList>
    </citation>
    <scope>NUCLEOTIDE SEQUENCE [LARGE SCALE GENOMIC DNA]</scope>
    <source>
        <strain evidence="1 2">CC-CFT640</strain>
    </source>
</reference>
<evidence type="ECO:0000313" key="2">
    <source>
        <dbReference type="Proteomes" id="UP000321638"/>
    </source>
</evidence>
<accession>A0A5C8PGT3</accession>
<comment type="caution">
    <text evidence="1">The sequence shown here is derived from an EMBL/GenBank/DDBJ whole genome shotgun (WGS) entry which is preliminary data.</text>
</comment>
<protein>
    <submittedName>
        <fullName evidence="1">Uncharacterized protein</fullName>
    </submittedName>
</protein>
<dbReference type="RefSeq" id="WP_147849719.1">
    <property type="nucleotide sequence ID" value="NZ_VDUZ01000032.1"/>
</dbReference>
<dbReference type="AlphaFoldDB" id="A0A5C8PGT3"/>
<dbReference type="Proteomes" id="UP000321638">
    <property type="component" value="Unassembled WGS sequence"/>
</dbReference>
<dbReference type="EMBL" id="VDUZ01000032">
    <property type="protein sequence ID" value="TXL72560.1"/>
    <property type="molecule type" value="Genomic_DNA"/>
</dbReference>
<proteinExistence type="predicted"/>
<organism evidence="1 2">
    <name type="scientific">Vineibacter terrae</name>
    <dbReference type="NCBI Taxonomy" id="2586908"/>
    <lineage>
        <taxon>Bacteria</taxon>
        <taxon>Pseudomonadati</taxon>
        <taxon>Pseudomonadota</taxon>
        <taxon>Alphaproteobacteria</taxon>
        <taxon>Hyphomicrobiales</taxon>
        <taxon>Vineibacter</taxon>
    </lineage>
</organism>
<name>A0A5C8PGT3_9HYPH</name>
<evidence type="ECO:0000313" key="1">
    <source>
        <dbReference type="EMBL" id="TXL72560.1"/>
    </source>
</evidence>